<evidence type="ECO:0000256" key="1">
    <source>
        <dbReference type="SAM" id="MobiDB-lite"/>
    </source>
</evidence>
<sequence length="108" mass="11906">MGGASPSQIHDVLSPPADSSFKPSDADVEIQDQAPPKNQEEELPIVRQPIGLSKKKKNPKYVQLFKIVSLQFQMPKHDLLVEFVNKQVNSLGGLFPEDGQNLHCGNDS</sequence>
<feature type="region of interest" description="Disordered" evidence="1">
    <location>
        <begin position="1"/>
        <end position="51"/>
    </location>
</feature>
<reference evidence="2 3" key="1">
    <citation type="submission" date="2024-01" db="EMBL/GenBank/DDBJ databases">
        <title>Genome assemblies of Stephania.</title>
        <authorList>
            <person name="Yang L."/>
        </authorList>
    </citation>
    <scope>NUCLEOTIDE SEQUENCE [LARGE SCALE GENOMIC DNA]</scope>
    <source>
        <strain evidence="2">JXDWG</strain>
        <tissue evidence="2">Leaf</tissue>
    </source>
</reference>
<keyword evidence="3" id="KW-1185">Reference proteome</keyword>
<comment type="caution">
    <text evidence="2">The sequence shown here is derived from an EMBL/GenBank/DDBJ whole genome shotgun (WGS) entry which is preliminary data.</text>
</comment>
<protein>
    <submittedName>
        <fullName evidence="2">Uncharacterized protein</fullName>
    </submittedName>
</protein>
<evidence type="ECO:0000313" key="2">
    <source>
        <dbReference type="EMBL" id="KAK9157463.1"/>
    </source>
</evidence>
<name>A0AAP0PV18_9MAGN</name>
<organism evidence="2 3">
    <name type="scientific">Stephania cephalantha</name>
    <dbReference type="NCBI Taxonomy" id="152367"/>
    <lineage>
        <taxon>Eukaryota</taxon>
        <taxon>Viridiplantae</taxon>
        <taxon>Streptophyta</taxon>
        <taxon>Embryophyta</taxon>
        <taxon>Tracheophyta</taxon>
        <taxon>Spermatophyta</taxon>
        <taxon>Magnoliopsida</taxon>
        <taxon>Ranunculales</taxon>
        <taxon>Menispermaceae</taxon>
        <taxon>Menispermoideae</taxon>
        <taxon>Cissampelideae</taxon>
        <taxon>Stephania</taxon>
    </lineage>
</organism>
<dbReference type="AlphaFoldDB" id="A0AAP0PV18"/>
<gene>
    <name evidence="2" type="ORF">Scep_004037</name>
</gene>
<dbReference type="EMBL" id="JBBNAG010000002">
    <property type="protein sequence ID" value="KAK9157463.1"/>
    <property type="molecule type" value="Genomic_DNA"/>
</dbReference>
<proteinExistence type="predicted"/>
<dbReference type="Proteomes" id="UP001419268">
    <property type="component" value="Unassembled WGS sequence"/>
</dbReference>
<evidence type="ECO:0000313" key="3">
    <source>
        <dbReference type="Proteomes" id="UP001419268"/>
    </source>
</evidence>
<accession>A0AAP0PV18</accession>